<evidence type="ECO:0000256" key="10">
    <source>
        <dbReference type="SAM" id="MobiDB-lite"/>
    </source>
</evidence>
<evidence type="ECO:0000313" key="14">
    <source>
        <dbReference type="EMBL" id="KAL0273599.1"/>
    </source>
</evidence>
<evidence type="ECO:0000256" key="2">
    <source>
        <dbReference type="ARBA" id="ARBA00008979"/>
    </source>
</evidence>
<comment type="caution">
    <text evidence="14">The sequence shown here is derived from an EMBL/GenBank/DDBJ whole genome shotgun (WGS) entry which is preliminary data.</text>
</comment>
<evidence type="ECO:0000256" key="5">
    <source>
        <dbReference type="ARBA" id="ARBA00022989"/>
    </source>
</evidence>
<dbReference type="InterPro" id="IPR036272">
    <property type="entry name" value="Methuselah_N_sf"/>
</dbReference>
<reference evidence="14" key="1">
    <citation type="journal article" date="2024" name="Gigascience">
        <title>Chromosome-level genome of the poultry shaft louse Menopon gallinae provides insight into the host-switching and adaptive evolution of parasitic lice.</title>
        <authorList>
            <person name="Xu Y."/>
            <person name="Ma L."/>
            <person name="Liu S."/>
            <person name="Liang Y."/>
            <person name="Liu Q."/>
            <person name="He Z."/>
            <person name="Tian L."/>
            <person name="Duan Y."/>
            <person name="Cai W."/>
            <person name="Li H."/>
            <person name="Song F."/>
        </authorList>
    </citation>
    <scope>NUCLEOTIDE SEQUENCE</scope>
    <source>
        <strain evidence="14">Cailab_2023a</strain>
    </source>
</reference>
<protein>
    <recommendedName>
        <fullName evidence="13">G-protein coupled receptors family 2 profile 2 domain-containing protein</fullName>
    </recommendedName>
</protein>
<evidence type="ECO:0000259" key="13">
    <source>
        <dbReference type="PROSITE" id="PS50261"/>
    </source>
</evidence>
<evidence type="ECO:0000256" key="3">
    <source>
        <dbReference type="ARBA" id="ARBA00022692"/>
    </source>
</evidence>
<name>A0AAW2HUN3_9NEOP</name>
<feature type="chain" id="PRO_5043856285" description="G-protein coupled receptors family 2 profile 2 domain-containing protein" evidence="12">
    <location>
        <begin position="21"/>
        <end position="679"/>
    </location>
</feature>
<evidence type="ECO:0000256" key="7">
    <source>
        <dbReference type="ARBA" id="ARBA00023136"/>
    </source>
</evidence>
<evidence type="ECO:0000256" key="9">
    <source>
        <dbReference type="ARBA" id="ARBA00023224"/>
    </source>
</evidence>
<dbReference type="GO" id="GO:0007166">
    <property type="term" value="P:cell surface receptor signaling pathway"/>
    <property type="evidence" value="ECO:0007669"/>
    <property type="project" value="InterPro"/>
</dbReference>
<keyword evidence="7 11" id="KW-0472">Membrane</keyword>
<dbReference type="PROSITE" id="PS50261">
    <property type="entry name" value="G_PROTEIN_RECEP_F2_4"/>
    <property type="match status" value="1"/>
</dbReference>
<evidence type="ECO:0000256" key="11">
    <source>
        <dbReference type="SAM" id="Phobius"/>
    </source>
</evidence>
<feature type="transmembrane region" description="Helical" evidence="11">
    <location>
        <begin position="490"/>
        <end position="510"/>
    </location>
</feature>
<feature type="region of interest" description="Disordered" evidence="10">
    <location>
        <begin position="614"/>
        <end position="679"/>
    </location>
</feature>
<dbReference type="InterPro" id="IPR017981">
    <property type="entry name" value="GPCR_2-like_7TM"/>
</dbReference>
<feature type="domain" description="G-protein coupled receptors family 2 profile 2" evidence="13">
    <location>
        <begin position="328"/>
        <end position="591"/>
    </location>
</feature>
<dbReference type="InterPro" id="IPR023311">
    <property type="entry name" value="Methusela_ecto_dom_2"/>
</dbReference>
<comment type="similarity">
    <text evidence="2">Belongs to the G-protein coupled receptor 2 family. Mth subfamily.</text>
</comment>
<keyword evidence="6" id="KW-0297">G-protein coupled receptor</keyword>
<feature type="transmembrane region" description="Helical" evidence="11">
    <location>
        <begin position="547"/>
        <end position="571"/>
    </location>
</feature>
<evidence type="ECO:0000256" key="6">
    <source>
        <dbReference type="ARBA" id="ARBA00023040"/>
    </source>
</evidence>
<feature type="compositionally biased region" description="Polar residues" evidence="10">
    <location>
        <begin position="660"/>
        <end position="671"/>
    </location>
</feature>
<dbReference type="GO" id="GO:0005886">
    <property type="term" value="C:plasma membrane"/>
    <property type="evidence" value="ECO:0007669"/>
    <property type="project" value="TreeGrafter"/>
</dbReference>
<keyword evidence="5 11" id="KW-1133">Transmembrane helix</keyword>
<keyword evidence="8" id="KW-0675">Receptor</keyword>
<keyword evidence="9" id="KW-0807">Transducer</keyword>
<keyword evidence="3 11" id="KW-0812">Transmembrane</keyword>
<feature type="compositionally biased region" description="Polar residues" evidence="10">
    <location>
        <begin position="634"/>
        <end position="644"/>
    </location>
</feature>
<dbReference type="Gene3D" id="2.170.180.11">
    <property type="entry name" value="Methuselah ectodomain, domain 2"/>
    <property type="match status" value="1"/>
</dbReference>
<comment type="subcellular location">
    <subcellularLocation>
        <location evidence="1">Membrane</location>
        <topology evidence="1">Multi-pass membrane protein</topology>
    </subcellularLocation>
</comment>
<feature type="transmembrane region" description="Helical" evidence="11">
    <location>
        <begin position="329"/>
        <end position="352"/>
    </location>
</feature>
<evidence type="ECO:0000256" key="8">
    <source>
        <dbReference type="ARBA" id="ARBA00023170"/>
    </source>
</evidence>
<dbReference type="Gene3D" id="1.20.1070.10">
    <property type="entry name" value="Rhodopsin 7-helix transmembrane proteins"/>
    <property type="match status" value="1"/>
</dbReference>
<dbReference type="EMBL" id="JARGDH010000003">
    <property type="protein sequence ID" value="KAL0273599.1"/>
    <property type="molecule type" value="Genomic_DNA"/>
</dbReference>
<dbReference type="CDD" id="cd15039">
    <property type="entry name" value="7tmB3_Methuselah-like"/>
    <property type="match status" value="1"/>
</dbReference>
<evidence type="ECO:0000256" key="1">
    <source>
        <dbReference type="ARBA" id="ARBA00004141"/>
    </source>
</evidence>
<accession>A0AAW2HUN3</accession>
<feature type="transmembrane region" description="Helical" evidence="11">
    <location>
        <begin position="577"/>
        <end position="594"/>
    </location>
</feature>
<feature type="signal peptide" evidence="12">
    <location>
        <begin position="1"/>
        <end position="20"/>
    </location>
</feature>
<dbReference type="AlphaFoldDB" id="A0AAW2HUN3"/>
<sequence>MMFFMSFRVFVLTLLDIFRANITKGVVAVGGYHAEPGSDGGYFPMHHIFDEDIGFNKHPNDGSHLKRVNGSENAAYPGLVSINKCCPLGAFFDTEQLVCREASSSARAGNMSMEEIIKMERRFIVSHVRNFRDIRYYEFMNEIPPCGHSMVFTSQVTTKFTYDGEGPKLEGRLIPDLYCIDGREKGEGTVLLMCREPEKVCGSKPCIRKCNPYGTFFGMEDEGILDLPPLTMELYNLQTLKVDSLVSISHFGLYFGNECGGRGRQKLSPEEIPEDEFYLGTDGRLYVPNPHKVYYTAEEFCIEYVKAENLSEVGAFLCVPEETTSNATFYWLVSCFFISCVFLLATFLVYLFSPRSQNLYGKSLMCYVACLFSAYMSLAVIQLFTEHLDPSGCAAAAYSTLFFFLAAFFWLNIMSFDIWKTFRSVRAARMNPSSKEKVQFLWYSLYSWSMPSLLTGLCAAADYVPDFVPPSIKPDIGIETCWFSKSTKGIYLFFITPVSLVIVCNTVLYINTAWRCWKIKSEIIKMGNQSRKKYTTNKTQFIINSKLFVVMGIIWSLEVISFFFVHPIWYITDAANALHGVFIFVIFVLKRKVLERLPKRIRKPFIRMQNIKKKSTDDGGGLEDSSAGKRKFSRSSSTYVTDNRTSSRSSSSSRKHGDLNSRNSQFPSLISSRIPEENP</sequence>
<feature type="transmembrane region" description="Helical" evidence="11">
    <location>
        <begin position="364"/>
        <end position="384"/>
    </location>
</feature>
<feature type="transmembrane region" description="Helical" evidence="11">
    <location>
        <begin position="396"/>
        <end position="419"/>
    </location>
</feature>
<dbReference type="InterPro" id="IPR000832">
    <property type="entry name" value="GPCR_2_secretin-like"/>
</dbReference>
<proteinExistence type="inferred from homology"/>
<feature type="transmembrane region" description="Helical" evidence="11">
    <location>
        <begin position="440"/>
        <end position="464"/>
    </location>
</feature>
<dbReference type="PANTHER" id="PTHR47154">
    <property type="entry name" value="G-PROTEIN COUPLED RECEPTOR MTH-RELATED"/>
    <property type="match status" value="1"/>
</dbReference>
<dbReference type="GO" id="GO:0008528">
    <property type="term" value="F:G protein-coupled peptide receptor activity"/>
    <property type="evidence" value="ECO:0007669"/>
    <property type="project" value="TreeGrafter"/>
</dbReference>
<evidence type="ECO:0000256" key="4">
    <source>
        <dbReference type="ARBA" id="ARBA00022729"/>
    </source>
</evidence>
<organism evidence="14">
    <name type="scientific">Menopon gallinae</name>
    <name type="common">poultry shaft louse</name>
    <dbReference type="NCBI Taxonomy" id="328185"/>
    <lineage>
        <taxon>Eukaryota</taxon>
        <taxon>Metazoa</taxon>
        <taxon>Ecdysozoa</taxon>
        <taxon>Arthropoda</taxon>
        <taxon>Hexapoda</taxon>
        <taxon>Insecta</taxon>
        <taxon>Pterygota</taxon>
        <taxon>Neoptera</taxon>
        <taxon>Paraneoptera</taxon>
        <taxon>Psocodea</taxon>
        <taxon>Troctomorpha</taxon>
        <taxon>Phthiraptera</taxon>
        <taxon>Amblycera</taxon>
        <taxon>Menoponidae</taxon>
        <taxon>Menopon</taxon>
    </lineage>
</organism>
<gene>
    <name evidence="14" type="ORF">PYX00_006232</name>
</gene>
<dbReference type="SUPFAM" id="SSF63877">
    <property type="entry name" value="Methuselah ectodomain"/>
    <property type="match status" value="1"/>
</dbReference>
<evidence type="ECO:0000256" key="12">
    <source>
        <dbReference type="SAM" id="SignalP"/>
    </source>
</evidence>
<keyword evidence="4 12" id="KW-0732">Signal</keyword>
<dbReference type="SUPFAM" id="SSF81321">
    <property type="entry name" value="Family A G protein-coupled receptor-like"/>
    <property type="match status" value="1"/>
</dbReference>
<dbReference type="PANTHER" id="PTHR47154:SF2">
    <property type="entry name" value="G-PROTEIN COUPLED RECEPTOR MTH-RELATED"/>
    <property type="match status" value="1"/>
</dbReference>
<dbReference type="InterPro" id="IPR051384">
    <property type="entry name" value="Mth_GPCR"/>
</dbReference>
<dbReference type="Pfam" id="PF00002">
    <property type="entry name" value="7tm_2"/>
    <property type="match status" value="1"/>
</dbReference>